<feature type="domain" description="Helix-hairpin-helix DNA-binding motif class 1" evidence="2">
    <location>
        <begin position="244"/>
        <end position="263"/>
    </location>
</feature>
<dbReference type="InterPro" id="IPR003583">
    <property type="entry name" value="Hlx-hairpin-Hlx_DNA-bd_motif"/>
</dbReference>
<reference evidence="4" key="1">
    <citation type="submission" date="2016-10" db="EMBL/GenBank/DDBJ databases">
        <authorList>
            <person name="Varghese N."/>
            <person name="Submissions S."/>
        </authorList>
    </citation>
    <scope>NUCLEOTIDE SEQUENCE [LARGE SCALE GENOMIC DNA]</scope>
    <source>
        <strain evidence="4">DSM 45501</strain>
    </source>
</reference>
<evidence type="ECO:0000256" key="1">
    <source>
        <dbReference type="SAM" id="MobiDB-lite"/>
    </source>
</evidence>
<dbReference type="STRING" id="995060.SAMN04487904_103154"/>
<dbReference type="PANTHER" id="PTHR21180">
    <property type="entry name" value="ENDONUCLEASE/EXONUCLEASE/PHOSPHATASE FAMILY DOMAIN-CONTAINING PROTEIN 1"/>
    <property type="match status" value="1"/>
</dbReference>
<sequence>MFPAGAPPVSFAGMPDLFRSDGSSPSEERIVTAATDELSPARRRLRQLMGSENGTSESRSAVDTAETAETTENRETPGAGDRARRWLPRTPREVLLDPGRAGCLGVVLAAVIGCAVLLVGRDSEGGTTAVPSTRIPAPGPAAVTDAAATSSSEAELVVSVVGRVHEPGLVTLAAGSRVADALRAAGGPLPETDTLALNLARELSDGEQLYVGVPVPSRASKPAPDGSTAADESSKVDLNRADEQRLRELPGIGPVTAGAILRWRSENGGFESVSQLREVDGIGTVRFSRLRDLVRV</sequence>
<evidence type="ECO:0000259" key="2">
    <source>
        <dbReference type="SMART" id="SM00278"/>
    </source>
</evidence>
<feature type="compositionally biased region" description="Polar residues" evidence="1">
    <location>
        <begin position="50"/>
        <end position="61"/>
    </location>
</feature>
<protein>
    <submittedName>
        <fullName evidence="3">Competence protein ComEA</fullName>
    </submittedName>
</protein>
<dbReference type="Gene3D" id="1.10.150.310">
    <property type="entry name" value="Tex RuvX-like domain-like"/>
    <property type="match status" value="1"/>
</dbReference>
<organism evidence="3 4">
    <name type="scientific">Actinopolyspora righensis</name>
    <dbReference type="NCBI Taxonomy" id="995060"/>
    <lineage>
        <taxon>Bacteria</taxon>
        <taxon>Bacillati</taxon>
        <taxon>Actinomycetota</taxon>
        <taxon>Actinomycetes</taxon>
        <taxon>Actinopolysporales</taxon>
        <taxon>Actinopolysporaceae</taxon>
        <taxon>Actinopolyspora</taxon>
        <taxon>Actinopolyspora alba group</taxon>
    </lineage>
</organism>
<dbReference type="AlphaFoldDB" id="A0A1I6YSI4"/>
<dbReference type="SMART" id="SM00278">
    <property type="entry name" value="HhH1"/>
    <property type="match status" value="2"/>
</dbReference>
<dbReference type="GO" id="GO:0003677">
    <property type="term" value="F:DNA binding"/>
    <property type="evidence" value="ECO:0007669"/>
    <property type="project" value="InterPro"/>
</dbReference>
<dbReference type="InterPro" id="IPR051675">
    <property type="entry name" value="Endo/Exo/Phosphatase_dom_1"/>
</dbReference>
<evidence type="ECO:0000313" key="4">
    <source>
        <dbReference type="Proteomes" id="UP000199165"/>
    </source>
</evidence>
<dbReference type="Pfam" id="PF10531">
    <property type="entry name" value="SLBB"/>
    <property type="match status" value="1"/>
</dbReference>
<dbReference type="GO" id="GO:0015628">
    <property type="term" value="P:protein secretion by the type II secretion system"/>
    <property type="evidence" value="ECO:0007669"/>
    <property type="project" value="TreeGrafter"/>
</dbReference>
<dbReference type="PANTHER" id="PTHR21180:SF32">
    <property type="entry name" value="ENDONUCLEASE_EXONUCLEASE_PHOSPHATASE FAMILY DOMAIN-CONTAINING PROTEIN 1"/>
    <property type="match status" value="1"/>
</dbReference>
<dbReference type="Gene3D" id="3.10.560.10">
    <property type="entry name" value="Outer membrane lipoprotein wza domain like"/>
    <property type="match status" value="1"/>
</dbReference>
<keyword evidence="4" id="KW-1185">Reference proteome</keyword>
<dbReference type="EMBL" id="FPAT01000003">
    <property type="protein sequence ID" value="SFT53338.1"/>
    <property type="molecule type" value="Genomic_DNA"/>
</dbReference>
<dbReference type="Proteomes" id="UP000199165">
    <property type="component" value="Unassembled WGS sequence"/>
</dbReference>
<dbReference type="GO" id="GO:0006281">
    <property type="term" value="P:DNA repair"/>
    <property type="evidence" value="ECO:0007669"/>
    <property type="project" value="InterPro"/>
</dbReference>
<dbReference type="GO" id="GO:0015627">
    <property type="term" value="C:type II protein secretion system complex"/>
    <property type="evidence" value="ECO:0007669"/>
    <property type="project" value="TreeGrafter"/>
</dbReference>
<evidence type="ECO:0000313" key="3">
    <source>
        <dbReference type="EMBL" id="SFT53338.1"/>
    </source>
</evidence>
<gene>
    <name evidence="3" type="ORF">SAMN04487904_103154</name>
</gene>
<name>A0A1I6YSI4_9ACTN</name>
<feature type="region of interest" description="Disordered" evidence="1">
    <location>
        <begin position="1"/>
        <end position="86"/>
    </location>
</feature>
<proteinExistence type="predicted"/>
<accession>A0A1I6YSI4</accession>
<feature type="domain" description="Helix-hairpin-helix DNA-binding motif class 1" evidence="2">
    <location>
        <begin position="274"/>
        <end position="293"/>
    </location>
</feature>
<dbReference type="Pfam" id="PF12836">
    <property type="entry name" value="HHH_3"/>
    <property type="match status" value="1"/>
</dbReference>
<dbReference type="InterPro" id="IPR019554">
    <property type="entry name" value="Soluble_ligand-bd"/>
</dbReference>
<dbReference type="InterPro" id="IPR010994">
    <property type="entry name" value="RuvA_2-like"/>
</dbReference>
<feature type="region of interest" description="Disordered" evidence="1">
    <location>
        <begin position="215"/>
        <end position="239"/>
    </location>
</feature>
<dbReference type="SUPFAM" id="SSF47781">
    <property type="entry name" value="RuvA domain 2-like"/>
    <property type="match status" value="1"/>
</dbReference>